<dbReference type="EMBL" id="RQZC01000001">
    <property type="protein sequence ID" value="RRD30585.1"/>
    <property type="molecule type" value="Genomic_DNA"/>
</dbReference>
<evidence type="ECO:0000256" key="1">
    <source>
        <dbReference type="SAM" id="Coils"/>
    </source>
</evidence>
<reference evidence="2 3" key="1">
    <citation type="submission" date="2018-11" db="EMBL/GenBank/DDBJ databases">
        <title>Genomes From Bacteria Associated with the Canine Oral Cavity: a Test Case for Automated Genome-Based Taxonomic Assignment.</title>
        <authorList>
            <person name="Coil D.A."/>
            <person name="Jospin G."/>
            <person name="Darling A.E."/>
            <person name="Wallis C."/>
            <person name="Davis I.J."/>
            <person name="Harris S."/>
            <person name="Eisen J.A."/>
            <person name="Holcombe L.J."/>
            <person name="O'Flynn C."/>
        </authorList>
    </citation>
    <scope>NUCLEOTIDE SEQUENCE [LARGE SCALE GENOMIC DNA]</scope>
    <source>
        <strain evidence="2 3">OH5050</strain>
    </source>
</reference>
<protein>
    <submittedName>
        <fullName evidence="2">Uncharacterized protein</fullName>
    </submittedName>
</protein>
<dbReference type="AlphaFoldDB" id="A0A3P1VB04"/>
<dbReference type="OrthoDB" id="3246562at2"/>
<accession>A0A3P1VB04</accession>
<sequence length="475" mass="53653">MKDRLRRIEVRVVKSGVETTGFEAITYDEYKEKPESTQRWIVVVRAVVVEGGVYVCVENRVEADDPTAPVRIGRPRVVAELLGLPSQRALGSSTPLRGAQEISEDQIKWFVESLLRSSGRRLPAIVCTEPRRDDHGNWRKRAEKIHRRVEGFANVFTMEVEAWEGLKRYLGECLAVWDGAVRVYAPSSLAGCADSFRHRYFREEQIERSWEHGVDRVVSTAARMSSKQRLPREFSIFAAPVAARTDLVRIESLEEEKLELQIALEEIESELNRANGHLDRLREACDRSGMSDIFWGAKDEVADGPPDNVDDIEDAVLNAQVYLSDWVALPGGALRDVELLSNQPQSEVWGNTCWRGFRALASYARAKSRGCEGGFWEWCQSGPAQGWPATDKKLSMNESEAVRNNPKLWEHRLLPVDSGVDPSGRIYMVAHLKIQEGGGDLAPRVYFYDDTQGRTKKVHVGFVGPHRYMPNTKTS</sequence>
<keyword evidence="1" id="KW-0175">Coiled coil</keyword>
<name>A0A3P1VB04_9ACTO</name>
<evidence type="ECO:0000313" key="2">
    <source>
        <dbReference type="EMBL" id="RRD30585.1"/>
    </source>
</evidence>
<proteinExistence type="predicted"/>
<dbReference type="Proteomes" id="UP000271272">
    <property type="component" value="Unassembled WGS sequence"/>
</dbReference>
<feature type="coiled-coil region" evidence="1">
    <location>
        <begin position="250"/>
        <end position="284"/>
    </location>
</feature>
<dbReference type="RefSeq" id="WP_124932505.1">
    <property type="nucleotide sequence ID" value="NZ_JAGFOU010000029.1"/>
</dbReference>
<organism evidence="2 3">
    <name type="scientific">Actinomyces bowdenii</name>
    <dbReference type="NCBI Taxonomy" id="131109"/>
    <lineage>
        <taxon>Bacteria</taxon>
        <taxon>Bacillati</taxon>
        <taxon>Actinomycetota</taxon>
        <taxon>Actinomycetes</taxon>
        <taxon>Actinomycetales</taxon>
        <taxon>Actinomycetaceae</taxon>
        <taxon>Actinomyces</taxon>
    </lineage>
</organism>
<gene>
    <name evidence="2" type="ORF">EII10_00180</name>
</gene>
<comment type="caution">
    <text evidence="2">The sequence shown here is derived from an EMBL/GenBank/DDBJ whole genome shotgun (WGS) entry which is preliminary data.</text>
</comment>
<keyword evidence="3" id="KW-1185">Reference proteome</keyword>
<evidence type="ECO:0000313" key="3">
    <source>
        <dbReference type="Proteomes" id="UP000271272"/>
    </source>
</evidence>